<proteinExistence type="inferred from homology"/>
<dbReference type="PIRSF" id="PIRSF029256">
    <property type="entry name" value="SpoU_TrmH_prd"/>
    <property type="match status" value="1"/>
</dbReference>
<comment type="function">
    <text evidence="6">Could methylate the ribose at the nucleotide 34 wobble position in tRNA.</text>
</comment>
<dbReference type="EnsemblBacteria" id="BAC88640">
    <property type="protein sequence ID" value="BAC88640"/>
    <property type="gene ID" value="BAC88640"/>
</dbReference>
<dbReference type="SUPFAM" id="SSF75217">
    <property type="entry name" value="alpha/beta knot"/>
    <property type="match status" value="1"/>
</dbReference>
<dbReference type="GO" id="GO:0005737">
    <property type="term" value="C:cytoplasm"/>
    <property type="evidence" value="ECO:0007669"/>
    <property type="project" value="UniProtKB-SubCell"/>
</dbReference>
<gene>
    <name evidence="9" type="ordered locus">gll0699</name>
</gene>
<feature type="domain" description="tRNA/rRNA methyltransferase SpoU type" evidence="8">
    <location>
        <begin position="11"/>
        <end position="151"/>
    </location>
</feature>
<dbReference type="STRING" id="251221.gene:10758175"/>
<dbReference type="FunFam" id="3.40.1280.10:FF:000002">
    <property type="entry name" value="Peptidylprolyl isomerase"/>
    <property type="match status" value="1"/>
</dbReference>
<keyword evidence="3 6" id="KW-0808">Transferase</keyword>
<dbReference type="PATRIC" id="fig|251221.4.peg.708"/>
<dbReference type="PANTHER" id="PTHR42971:SF1">
    <property type="entry name" value="TRNA (CYTIDINE(34)-2'-O)-METHYLTRANSFERASE"/>
    <property type="match status" value="1"/>
</dbReference>
<evidence type="ECO:0000256" key="6">
    <source>
        <dbReference type="HAMAP-Rule" id="MF_01885"/>
    </source>
</evidence>
<evidence type="ECO:0000256" key="3">
    <source>
        <dbReference type="ARBA" id="ARBA00022679"/>
    </source>
</evidence>
<dbReference type="GO" id="GO:0003723">
    <property type="term" value="F:RNA binding"/>
    <property type="evidence" value="ECO:0007669"/>
    <property type="project" value="InterPro"/>
</dbReference>
<reference evidence="9 10" key="1">
    <citation type="journal article" date="2003" name="DNA Res.">
        <title>Complete genome structure of Gloeobacter violaceus PCC 7421, a cyanobacterium that lacks thylakoids.</title>
        <authorList>
            <person name="Nakamura Y."/>
            <person name="Kaneko T."/>
            <person name="Sato S."/>
            <person name="Mimuro M."/>
            <person name="Miyashita H."/>
            <person name="Tsuchiya T."/>
            <person name="Sasamoto S."/>
            <person name="Watanabe A."/>
            <person name="Kawashima K."/>
            <person name="Kishida Y."/>
            <person name="Kiyokawa C."/>
            <person name="Kohara M."/>
            <person name="Matsumoto M."/>
            <person name="Matsuno A."/>
            <person name="Nakazaki N."/>
            <person name="Shimpo S."/>
            <person name="Takeuchi C."/>
            <person name="Yamada M."/>
            <person name="Tabata S."/>
        </authorList>
    </citation>
    <scope>NUCLEOTIDE SEQUENCE [LARGE SCALE GENOMIC DNA]</scope>
    <source>
        <strain evidence="10">ATCC 29082 / PCC 7421</strain>
    </source>
</reference>
<feature type="binding site" evidence="6 7">
    <location>
        <position position="109"/>
    </location>
    <ligand>
        <name>S-adenosyl-L-methionine</name>
        <dbReference type="ChEBI" id="CHEBI:59789"/>
    </ligand>
</feature>
<dbReference type="PANTHER" id="PTHR42971">
    <property type="entry name" value="TRNA (CYTIDINE(34)-2'-O)-METHYLTRANSFERASE"/>
    <property type="match status" value="1"/>
</dbReference>
<keyword evidence="10" id="KW-1185">Reference proteome</keyword>
<dbReference type="Proteomes" id="UP000000557">
    <property type="component" value="Chromosome"/>
</dbReference>
<accession>Q7NMR6</accession>
<dbReference type="InterPro" id="IPR029028">
    <property type="entry name" value="Alpha/beta_knot_MTases"/>
</dbReference>
<sequence length="162" mass="17711">MPPAAMGREAFHVVLVDPEIPPNTGNVARTCAATGTSLHLVGTLGFQLSDKYLKRAGLDYWEHVDLHYHPDLGALLEQQSAQRFVLTSARRGVCLWDFAFQPGDWLVFGSESRGLPEGLLSDERHPVVTIPLAEPAVRSLNLSNAVAVVLFESLRQLDPPSS</sequence>
<dbReference type="FunCoup" id="Q7NMR6">
    <property type="interactions" value="49"/>
</dbReference>
<dbReference type="OrthoDB" id="9789043at2"/>
<dbReference type="PhylomeDB" id="Q7NMR6"/>
<dbReference type="HOGENOM" id="CLU_110125_2_1_3"/>
<dbReference type="CDD" id="cd18094">
    <property type="entry name" value="SpoU-like_TrmL"/>
    <property type="match status" value="1"/>
</dbReference>
<dbReference type="InterPro" id="IPR016914">
    <property type="entry name" value="TrmL"/>
</dbReference>
<evidence type="ECO:0000259" key="8">
    <source>
        <dbReference type="Pfam" id="PF00588"/>
    </source>
</evidence>
<dbReference type="AlphaFoldDB" id="Q7NMR6"/>
<dbReference type="GO" id="GO:0042802">
    <property type="term" value="F:identical protein binding"/>
    <property type="evidence" value="ECO:0007669"/>
    <property type="project" value="UniProtKB-ARBA"/>
</dbReference>
<dbReference type="EMBL" id="BA000045">
    <property type="protein sequence ID" value="BAC88640.1"/>
    <property type="molecule type" value="Genomic_DNA"/>
</dbReference>
<evidence type="ECO:0000313" key="10">
    <source>
        <dbReference type="Proteomes" id="UP000000557"/>
    </source>
</evidence>
<dbReference type="GO" id="GO:0141102">
    <property type="term" value="F:tRNA (5-carboxymethylaminomethyluridine(34)-2'-O)-methyltransferase activity"/>
    <property type="evidence" value="ECO:0007669"/>
    <property type="project" value="RHEA"/>
</dbReference>
<feature type="binding site" evidence="6 7">
    <location>
        <position position="130"/>
    </location>
    <ligand>
        <name>S-adenosyl-L-methionine</name>
        <dbReference type="ChEBI" id="CHEBI:59789"/>
    </ligand>
</feature>
<comment type="subcellular location">
    <subcellularLocation>
        <location evidence="6">Cytoplasm</location>
    </subcellularLocation>
</comment>
<comment type="caution">
    <text evidence="6">Lacks conserved residue(s) required for the propagation of feature annotation.</text>
</comment>
<dbReference type="GO" id="GO:0141098">
    <property type="term" value="F:tRNA (cytidine(34)-2'-O)-methyltransferase activity"/>
    <property type="evidence" value="ECO:0007669"/>
    <property type="project" value="RHEA"/>
</dbReference>
<reference evidence="9 10" key="2">
    <citation type="journal article" date="2003" name="DNA Res.">
        <title>Complete genome structure of Gloeobacter violaceus PCC 7421, a cyanobacterium that lacks thylakoids (supplement).</title>
        <authorList>
            <person name="Nakamura Y."/>
            <person name="Kaneko T."/>
            <person name="Sato S."/>
            <person name="Mimuro M."/>
            <person name="Miyashita H."/>
            <person name="Tsuchiya T."/>
            <person name="Sasamoto S."/>
            <person name="Watanabe A."/>
            <person name="Kawashima K."/>
            <person name="Kishida Y."/>
            <person name="Kiyokawa C."/>
            <person name="Kohara M."/>
            <person name="Matsumoto M."/>
            <person name="Matsuno A."/>
            <person name="Nakazaki N."/>
            <person name="Shimpo S."/>
            <person name="Takeuchi C."/>
            <person name="Yamada M."/>
            <person name="Tabata S."/>
        </authorList>
    </citation>
    <scope>NUCLEOTIDE SEQUENCE [LARGE SCALE GENOMIC DNA]</scope>
    <source>
        <strain evidence="10">ATCC 29082 / PCC 7421</strain>
    </source>
</reference>
<evidence type="ECO:0000256" key="4">
    <source>
        <dbReference type="ARBA" id="ARBA00022691"/>
    </source>
</evidence>
<dbReference type="HAMAP" id="MF_01885">
    <property type="entry name" value="tRNA_methyltr_TrmL"/>
    <property type="match status" value="1"/>
</dbReference>
<comment type="catalytic activity">
    <reaction evidence="6">
        <text>cytidine(34) in tRNA + S-adenosyl-L-methionine = 2'-O-methylcytidine(34) in tRNA + S-adenosyl-L-homocysteine + H(+)</text>
        <dbReference type="Rhea" id="RHEA:43084"/>
        <dbReference type="Rhea" id="RHEA-COMP:10331"/>
        <dbReference type="Rhea" id="RHEA-COMP:10332"/>
        <dbReference type="ChEBI" id="CHEBI:15378"/>
        <dbReference type="ChEBI" id="CHEBI:57856"/>
        <dbReference type="ChEBI" id="CHEBI:59789"/>
        <dbReference type="ChEBI" id="CHEBI:74495"/>
        <dbReference type="ChEBI" id="CHEBI:82748"/>
        <dbReference type="EC" id="2.1.1.207"/>
    </reaction>
</comment>
<comment type="catalytic activity">
    <reaction evidence="6">
        <text>5-carboxymethylaminomethyluridine(34) in tRNA(Leu) + S-adenosyl-L-methionine = 5-carboxymethylaminomethyl-2'-O-methyluridine(34) in tRNA(Leu) + S-adenosyl-L-homocysteine + H(+)</text>
        <dbReference type="Rhea" id="RHEA:43088"/>
        <dbReference type="Rhea" id="RHEA-COMP:10333"/>
        <dbReference type="Rhea" id="RHEA-COMP:10334"/>
        <dbReference type="ChEBI" id="CHEBI:15378"/>
        <dbReference type="ChEBI" id="CHEBI:57856"/>
        <dbReference type="ChEBI" id="CHEBI:59789"/>
        <dbReference type="ChEBI" id="CHEBI:74508"/>
        <dbReference type="ChEBI" id="CHEBI:74511"/>
        <dbReference type="EC" id="2.1.1.207"/>
    </reaction>
</comment>
<evidence type="ECO:0000256" key="5">
    <source>
        <dbReference type="ARBA" id="ARBA00022694"/>
    </source>
</evidence>
<evidence type="ECO:0000313" key="9">
    <source>
        <dbReference type="EMBL" id="BAC88640.1"/>
    </source>
</evidence>
<dbReference type="InterPro" id="IPR029026">
    <property type="entry name" value="tRNA_m1G_MTases_N"/>
</dbReference>
<keyword evidence="1 6" id="KW-0963">Cytoplasm</keyword>
<feature type="binding site" evidence="6 7">
    <location>
        <position position="139"/>
    </location>
    <ligand>
        <name>S-adenosyl-L-methionine</name>
        <dbReference type="ChEBI" id="CHEBI:59789"/>
    </ligand>
</feature>
<dbReference type="GO" id="GO:0002130">
    <property type="term" value="P:wobble position ribose methylation"/>
    <property type="evidence" value="ECO:0000318"/>
    <property type="project" value="GO_Central"/>
</dbReference>
<name>Q7NMR6_GLOVI</name>
<keyword evidence="5 6" id="KW-0819">tRNA processing</keyword>
<dbReference type="KEGG" id="gvi:gll0699"/>
<dbReference type="Pfam" id="PF00588">
    <property type="entry name" value="SpoU_methylase"/>
    <property type="match status" value="1"/>
</dbReference>
<protein>
    <recommendedName>
        <fullName evidence="6">Putative tRNA (cytidine(34)-2'-O)-methyltransferase</fullName>
        <ecNumber evidence="6">2.1.1.207</ecNumber>
    </recommendedName>
    <alternativeName>
        <fullName evidence="6">tRNA (cytidine/uridine-2'-O-)-methyltransferase</fullName>
    </alternativeName>
</protein>
<keyword evidence="2 6" id="KW-0489">Methyltransferase</keyword>
<dbReference type="RefSeq" id="WP_011140701.1">
    <property type="nucleotide sequence ID" value="NC_005125.1"/>
</dbReference>
<dbReference type="InParanoid" id="Q7NMR6"/>
<organism evidence="9 10">
    <name type="scientific">Gloeobacter violaceus (strain ATCC 29082 / PCC 7421)</name>
    <dbReference type="NCBI Taxonomy" id="251221"/>
    <lineage>
        <taxon>Bacteria</taxon>
        <taxon>Bacillati</taxon>
        <taxon>Cyanobacteriota</taxon>
        <taxon>Cyanophyceae</taxon>
        <taxon>Gloeobacterales</taxon>
        <taxon>Gloeobacteraceae</taxon>
        <taxon>Gloeobacter</taxon>
    </lineage>
</organism>
<dbReference type="eggNOG" id="COG0219">
    <property type="taxonomic scope" value="Bacteria"/>
</dbReference>
<dbReference type="Gene3D" id="3.40.1280.10">
    <property type="match status" value="1"/>
</dbReference>
<evidence type="ECO:0000256" key="7">
    <source>
        <dbReference type="PIRSR" id="PIRSR029256-1"/>
    </source>
</evidence>
<comment type="similarity">
    <text evidence="6">Belongs to the class IV-like SAM-binding methyltransferase superfamily. RNA methyltransferase TrmH family. TrmL subfamily.</text>
</comment>
<dbReference type="EC" id="2.1.1.207" evidence="6"/>
<evidence type="ECO:0000256" key="1">
    <source>
        <dbReference type="ARBA" id="ARBA00022490"/>
    </source>
</evidence>
<evidence type="ECO:0000256" key="2">
    <source>
        <dbReference type="ARBA" id="ARBA00022603"/>
    </source>
</evidence>
<keyword evidence="4 6" id="KW-0949">S-adenosyl-L-methionine</keyword>
<dbReference type="InterPro" id="IPR001537">
    <property type="entry name" value="SpoU_MeTrfase"/>
</dbReference>